<proteinExistence type="predicted"/>
<dbReference type="AlphaFoldDB" id="A0A0S4QXY3"/>
<dbReference type="InterPro" id="IPR038717">
    <property type="entry name" value="Tc1-like_DDE_dom"/>
</dbReference>
<dbReference type="InterPro" id="IPR009057">
    <property type="entry name" value="Homeodomain-like_sf"/>
</dbReference>
<dbReference type="InterPro" id="IPR047655">
    <property type="entry name" value="Transpos_IS630-like"/>
</dbReference>
<feature type="compositionally biased region" description="Basic and acidic residues" evidence="1">
    <location>
        <begin position="350"/>
        <end position="363"/>
    </location>
</feature>
<dbReference type="Proteomes" id="UP000198802">
    <property type="component" value="Unassembled WGS sequence"/>
</dbReference>
<evidence type="ECO:0000313" key="3">
    <source>
        <dbReference type="EMBL" id="CUU59756.1"/>
    </source>
</evidence>
<name>A0A0S4QXY3_9ACTN</name>
<dbReference type="SUPFAM" id="SSF46689">
    <property type="entry name" value="Homeodomain-like"/>
    <property type="match status" value="1"/>
</dbReference>
<accession>A0A0S4QXY3</accession>
<dbReference type="Pfam" id="PF13358">
    <property type="entry name" value="DDE_3"/>
    <property type="match status" value="1"/>
</dbReference>
<protein>
    <submittedName>
        <fullName evidence="3">Transposase</fullName>
    </submittedName>
</protein>
<evidence type="ECO:0000259" key="2">
    <source>
        <dbReference type="Pfam" id="PF13358"/>
    </source>
</evidence>
<organism evidence="3 4">
    <name type="scientific">Parafrankia irregularis</name>
    <dbReference type="NCBI Taxonomy" id="795642"/>
    <lineage>
        <taxon>Bacteria</taxon>
        <taxon>Bacillati</taxon>
        <taxon>Actinomycetota</taxon>
        <taxon>Actinomycetes</taxon>
        <taxon>Frankiales</taxon>
        <taxon>Frankiaceae</taxon>
        <taxon>Parafrankia</taxon>
    </lineage>
</organism>
<dbReference type="EMBL" id="FAOZ01000031">
    <property type="protein sequence ID" value="CUU59756.1"/>
    <property type="molecule type" value="Genomic_DNA"/>
</dbReference>
<keyword evidence="4" id="KW-1185">Reference proteome</keyword>
<dbReference type="NCBIfam" id="NF033545">
    <property type="entry name" value="transpos_IS630"/>
    <property type="match status" value="1"/>
</dbReference>
<evidence type="ECO:0000313" key="4">
    <source>
        <dbReference type="Proteomes" id="UP000198802"/>
    </source>
</evidence>
<dbReference type="Pfam" id="PF13565">
    <property type="entry name" value="HTH_32"/>
    <property type="match status" value="1"/>
</dbReference>
<feature type="domain" description="Tc1-like transposase DDE" evidence="2">
    <location>
        <begin position="186"/>
        <end position="323"/>
    </location>
</feature>
<dbReference type="RefSeq" id="WP_091284053.1">
    <property type="nucleotide sequence ID" value="NZ_FAOZ01000031.1"/>
</dbReference>
<gene>
    <name evidence="3" type="ORF">Ga0074812_13154</name>
</gene>
<evidence type="ECO:0000256" key="1">
    <source>
        <dbReference type="SAM" id="MobiDB-lite"/>
    </source>
</evidence>
<reference evidence="4" key="1">
    <citation type="submission" date="2015-11" db="EMBL/GenBank/DDBJ databases">
        <authorList>
            <person name="Varghese N."/>
        </authorList>
    </citation>
    <scope>NUCLEOTIDE SEQUENCE [LARGE SCALE GENOMIC DNA]</scope>
    <source>
        <strain evidence="4">DSM 45899</strain>
    </source>
</reference>
<sequence length="373" mass="42336">MGGQPVRARRLTDEEGQRLQAIARRGKHGSIRVRRALIIMASASGTPMPAIANLVQADEDTVRGVIHRFNETGLGALDPRWAGGRPRLISSDDEAFLVQTARTRPAKLGQPFTHWSLRKLTDYLADNPDRTVTIGRERLRQILHHHRISFQRTRTWKESTDPDKDTKLDRIEYLTTTCPNRCFAFDQFGPLSIRPTHGVGWAPQRHPDRLPATYHRTHGIRYFHGCYSLGDDQLWGVTRARKGGVNTLAAFRTIRAARPDTAPVYIICDNLSANTTPAIRRWAARNSVELCLTPTNASWANPIEAQFGPLRTFAMGNANHPNHPTLARGLQAYLRWRNAHARHPTVVQAQRRERARVRSERQQRWGRPRPQAA</sequence>
<feature type="region of interest" description="Disordered" evidence="1">
    <location>
        <begin position="344"/>
        <end position="373"/>
    </location>
</feature>